<evidence type="ECO:0000313" key="3">
    <source>
        <dbReference type="EMBL" id="ORA03468.1"/>
    </source>
</evidence>
<feature type="signal peptide" evidence="2">
    <location>
        <begin position="1"/>
        <end position="24"/>
    </location>
</feature>
<comment type="caution">
    <text evidence="3">The sequence shown here is derived from an EMBL/GenBank/DDBJ whole genome shotgun (WGS) entry which is preliminary data.</text>
</comment>
<protein>
    <submittedName>
        <fullName evidence="3">Uncharacterized protein</fullName>
    </submittedName>
</protein>
<feature type="chain" id="PRO_5012416493" evidence="2">
    <location>
        <begin position="25"/>
        <end position="376"/>
    </location>
</feature>
<reference evidence="3 4" key="1">
    <citation type="submission" date="2017-02" db="EMBL/GenBank/DDBJ databases">
        <title>The new phylogeny of genus Mycobacterium.</title>
        <authorList>
            <person name="Tortoli E."/>
            <person name="Trovato A."/>
            <person name="Cirillo D.M."/>
        </authorList>
    </citation>
    <scope>NUCLEOTIDE SEQUENCE [LARGE SCALE GENOMIC DNA]</scope>
    <source>
        <strain evidence="3 4">DSM 45578</strain>
    </source>
</reference>
<dbReference type="AlphaFoldDB" id="A0A1W9YTQ9"/>
<dbReference type="EMBL" id="MVHJ01000016">
    <property type="protein sequence ID" value="ORA03468.1"/>
    <property type="molecule type" value="Genomic_DNA"/>
</dbReference>
<sequence>MRRAGVLAVLVLLLGIGGAGIAHADDSPTDTSSSTSASAASSTAESSQPSASAPTRAEDDEDDGAHGVRGLTARDRDEAPVERRVRPRTATRPDATALLERAAARAEIAAPEPQAAAEPVAPVPTDQVTTPYGEVGKWMLQWGNKIANWGGKKYQGRTLLEAVNVIIVDPNSTTRTQAGQRLNQAMFRSGFPARPLHSFGFRGRIDDVTYGQRPGPLLSYSDDFFLRQNDHGRIFGPDPVETDTGFVWSAAFSTEKVGFTGWLPGHVYVSSNRARDSLATALVNSGQATFGGLVPLENAYNTATTTTGDHDGFAVVLVLTGIGGPPRREMLVSTPDETTSGLMTSALSCSVVTAAGRAPTQCRADSLDTAIYARRG</sequence>
<name>A0A1W9YTQ9_MYCBA</name>
<feature type="compositionally biased region" description="Low complexity" evidence="1">
    <location>
        <begin position="29"/>
        <end position="55"/>
    </location>
</feature>
<dbReference type="STRING" id="564198.BST17_18805"/>
<organism evidence="3 4">
    <name type="scientific">Mycolicibacterium bacteremicum</name>
    <name type="common">Mycobacterium bacteremicum</name>
    <dbReference type="NCBI Taxonomy" id="564198"/>
    <lineage>
        <taxon>Bacteria</taxon>
        <taxon>Bacillati</taxon>
        <taxon>Actinomycetota</taxon>
        <taxon>Actinomycetes</taxon>
        <taxon>Mycobacteriales</taxon>
        <taxon>Mycobacteriaceae</taxon>
        <taxon>Mycolicibacterium</taxon>
    </lineage>
</organism>
<feature type="region of interest" description="Disordered" evidence="1">
    <location>
        <begin position="23"/>
        <end position="94"/>
    </location>
</feature>
<proteinExistence type="predicted"/>
<evidence type="ECO:0000256" key="2">
    <source>
        <dbReference type="SAM" id="SignalP"/>
    </source>
</evidence>
<keyword evidence="2" id="KW-0732">Signal</keyword>
<accession>A0A1W9YTQ9</accession>
<feature type="compositionally biased region" description="Basic and acidic residues" evidence="1">
    <location>
        <begin position="72"/>
        <end position="84"/>
    </location>
</feature>
<keyword evidence="4" id="KW-1185">Reference proteome</keyword>
<dbReference type="Proteomes" id="UP000192366">
    <property type="component" value="Unassembled WGS sequence"/>
</dbReference>
<gene>
    <name evidence="3" type="ORF">BST17_18805</name>
</gene>
<evidence type="ECO:0000256" key="1">
    <source>
        <dbReference type="SAM" id="MobiDB-lite"/>
    </source>
</evidence>
<evidence type="ECO:0000313" key="4">
    <source>
        <dbReference type="Proteomes" id="UP000192366"/>
    </source>
</evidence>